<evidence type="ECO:0000313" key="3">
    <source>
        <dbReference type="EMBL" id="KFD67767.1"/>
    </source>
</evidence>
<keyword evidence="1" id="KW-0472">Membrane</keyword>
<feature type="transmembrane region" description="Helical" evidence="1">
    <location>
        <begin position="184"/>
        <end position="205"/>
    </location>
</feature>
<keyword evidence="1" id="KW-1133">Transmembrane helix</keyword>
<dbReference type="Proteomes" id="UP000030758">
    <property type="component" value="Unassembled WGS sequence"/>
</dbReference>
<dbReference type="EMBL" id="KL363237">
    <property type="protein sequence ID" value="KFD51629.1"/>
    <property type="molecule type" value="Genomic_DNA"/>
</dbReference>
<keyword evidence="1" id="KW-0812">Transmembrane</keyword>
<dbReference type="EMBL" id="KL367511">
    <property type="protein sequence ID" value="KFD67767.1"/>
    <property type="molecule type" value="Genomic_DNA"/>
</dbReference>
<feature type="non-terminal residue" evidence="3">
    <location>
        <position position="250"/>
    </location>
</feature>
<feature type="transmembrane region" description="Helical" evidence="1">
    <location>
        <begin position="6"/>
        <end position="24"/>
    </location>
</feature>
<dbReference type="Proteomes" id="UP000030764">
    <property type="component" value="Unassembled WGS sequence"/>
</dbReference>
<feature type="transmembrane region" description="Helical" evidence="1">
    <location>
        <begin position="85"/>
        <end position="110"/>
    </location>
</feature>
<evidence type="ECO:0000313" key="2">
    <source>
        <dbReference type="EMBL" id="KFD51629.1"/>
    </source>
</evidence>
<sequence length="250" mass="28553">MAVRTFTLLTLIEFILFFIILLVLTKPNNLCIDGLPVYDANGTLIEWMLNTDDKVSVNSICKEFTFSDYVCKTSLRRKFYKNSQCIELAIPVRFAGLLFITMGLCSINLLTNWHRSFGLTGISSVHIVLTVCTAVQLSVWNSFQGHWYSNGTMGYGITSKLSMQPAGHEVIPNFPTEWFLVDDLIWTALMLTLFVQAWLMGSLPYQQIECKTVDRNKFSDTQEFNLLGGAAKSVKLEREFHWLGRRPIRE</sequence>
<accession>A0A085NE71</accession>
<name>A0A085NE71_9BILA</name>
<evidence type="ECO:0000256" key="1">
    <source>
        <dbReference type="SAM" id="Phobius"/>
    </source>
</evidence>
<organism evidence="3">
    <name type="scientific">Trichuris suis</name>
    <name type="common">pig whipworm</name>
    <dbReference type="NCBI Taxonomy" id="68888"/>
    <lineage>
        <taxon>Eukaryota</taxon>
        <taxon>Metazoa</taxon>
        <taxon>Ecdysozoa</taxon>
        <taxon>Nematoda</taxon>
        <taxon>Enoplea</taxon>
        <taxon>Dorylaimia</taxon>
        <taxon>Trichinellida</taxon>
        <taxon>Trichuridae</taxon>
        <taxon>Trichuris</taxon>
    </lineage>
</organism>
<evidence type="ECO:0000313" key="4">
    <source>
        <dbReference type="Proteomes" id="UP000030764"/>
    </source>
</evidence>
<keyword evidence="4" id="KW-1185">Reference proteome</keyword>
<proteinExistence type="predicted"/>
<protein>
    <submittedName>
        <fullName evidence="3">Uncharacterized protein</fullName>
    </submittedName>
</protein>
<reference evidence="3 4" key="1">
    <citation type="journal article" date="2014" name="Nat. Genet.">
        <title>Genome and transcriptome of the porcine whipworm Trichuris suis.</title>
        <authorList>
            <person name="Jex A.R."/>
            <person name="Nejsum P."/>
            <person name="Schwarz E.M."/>
            <person name="Hu L."/>
            <person name="Young N.D."/>
            <person name="Hall R.S."/>
            <person name="Korhonen P.K."/>
            <person name="Liao S."/>
            <person name="Thamsborg S."/>
            <person name="Xia J."/>
            <person name="Xu P."/>
            <person name="Wang S."/>
            <person name="Scheerlinck J.P."/>
            <person name="Hofmann A."/>
            <person name="Sternberg P.W."/>
            <person name="Wang J."/>
            <person name="Gasser R.B."/>
        </authorList>
    </citation>
    <scope>NUCLEOTIDE SEQUENCE [LARGE SCALE GENOMIC DNA]</scope>
    <source>
        <strain evidence="3">DCEP-RM93F</strain>
        <strain evidence="2">DCEP-RM93M</strain>
    </source>
</reference>
<gene>
    <name evidence="2" type="ORF">M513_07508</name>
    <name evidence="3" type="ORF">M514_07508</name>
</gene>
<dbReference type="AlphaFoldDB" id="A0A085NE71"/>